<dbReference type="PANTHER" id="PTHR13696:SF99">
    <property type="entry name" value="COBYRINIC ACID AC-DIAMIDE SYNTHASE"/>
    <property type="match status" value="1"/>
</dbReference>
<dbReference type="Proteomes" id="UP000194420">
    <property type="component" value="Unassembled WGS sequence"/>
</dbReference>
<dbReference type="RefSeq" id="WP_086437546.1">
    <property type="nucleotide sequence ID" value="NZ_FXWG01000002.1"/>
</dbReference>
<evidence type="ECO:0000313" key="2">
    <source>
        <dbReference type="EMBL" id="SMQ69472.1"/>
    </source>
</evidence>
<dbReference type="EMBL" id="FXWG01000002">
    <property type="protein sequence ID" value="SMQ69472.1"/>
    <property type="molecule type" value="Genomic_DNA"/>
</dbReference>
<dbReference type="InterPro" id="IPR050678">
    <property type="entry name" value="DNA_Partitioning_ATPase"/>
</dbReference>
<dbReference type="AlphaFoldDB" id="A0A1Y6F9N8"/>
<dbReference type="Pfam" id="PF13614">
    <property type="entry name" value="AAA_31"/>
    <property type="match status" value="1"/>
</dbReference>
<accession>A0A1Y6F9N8</accession>
<evidence type="ECO:0000313" key="3">
    <source>
        <dbReference type="Proteomes" id="UP000194420"/>
    </source>
</evidence>
<dbReference type="InterPro" id="IPR025669">
    <property type="entry name" value="AAA_dom"/>
</dbReference>
<dbReference type="OrthoDB" id="9804460at2"/>
<feature type="domain" description="AAA" evidence="1">
    <location>
        <begin position="1"/>
        <end position="164"/>
    </location>
</feature>
<organism evidence="2 3">
    <name type="scientific">Altererythrobacter xiamenensis</name>
    <dbReference type="NCBI Taxonomy" id="1316679"/>
    <lineage>
        <taxon>Bacteria</taxon>
        <taxon>Pseudomonadati</taxon>
        <taxon>Pseudomonadota</taxon>
        <taxon>Alphaproteobacteria</taxon>
        <taxon>Sphingomonadales</taxon>
        <taxon>Erythrobacteraceae</taxon>
        <taxon>Altererythrobacter</taxon>
    </lineage>
</organism>
<gene>
    <name evidence="2" type="ORF">SAMN06297468_1660</name>
</gene>
<protein>
    <submittedName>
        <fullName evidence="2">Cellulose biosynthesis protein BcsQ</fullName>
    </submittedName>
</protein>
<dbReference type="CDD" id="cd02042">
    <property type="entry name" value="ParAB_family"/>
    <property type="match status" value="1"/>
</dbReference>
<sequence>MSVIAVYSAKGGVGKTTIAANLAWCSATDAGHDTLLWDLDAAGGAGFLFDIEPKSKRAEGIFARGDDPEEQLWETGYPGLDLLPADKSLRQLDVQLTQMGRRRRLGKLATKLGKQYDRIVLDCPPGINEVSAQVLRAAEIVIVPLPPSPLSHRAFDFVADEIRRIGAKGPSLLPVFSMVDMRRKLHREATEGQPKWPVLPYSSLVEQCAVRRQPVGAFAKSSVPAQQFSKLWQAIDRKLARR</sequence>
<proteinExistence type="predicted"/>
<name>A0A1Y6F9N8_9SPHN</name>
<dbReference type="InterPro" id="IPR027417">
    <property type="entry name" value="P-loop_NTPase"/>
</dbReference>
<dbReference type="Gene3D" id="3.40.50.300">
    <property type="entry name" value="P-loop containing nucleotide triphosphate hydrolases"/>
    <property type="match status" value="1"/>
</dbReference>
<evidence type="ECO:0000259" key="1">
    <source>
        <dbReference type="Pfam" id="PF13614"/>
    </source>
</evidence>
<dbReference type="PANTHER" id="PTHR13696">
    <property type="entry name" value="P-LOOP CONTAINING NUCLEOSIDE TRIPHOSPHATE HYDROLASE"/>
    <property type="match status" value="1"/>
</dbReference>
<dbReference type="SUPFAM" id="SSF52540">
    <property type="entry name" value="P-loop containing nucleoside triphosphate hydrolases"/>
    <property type="match status" value="1"/>
</dbReference>
<reference evidence="3" key="1">
    <citation type="submission" date="2017-04" db="EMBL/GenBank/DDBJ databases">
        <authorList>
            <person name="Varghese N."/>
            <person name="Submissions S."/>
        </authorList>
    </citation>
    <scope>NUCLEOTIDE SEQUENCE [LARGE SCALE GENOMIC DNA]</scope>
</reference>
<keyword evidence="3" id="KW-1185">Reference proteome</keyword>